<dbReference type="Pfam" id="PF00501">
    <property type="entry name" value="AMP-binding"/>
    <property type="match status" value="1"/>
</dbReference>
<evidence type="ECO:0000259" key="2">
    <source>
        <dbReference type="Pfam" id="PF13193"/>
    </source>
</evidence>
<protein>
    <submittedName>
        <fullName evidence="3">AMP-binding protein</fullName>
    </submittedName>
</protein>
<keyword evidence="4" id="KW-1185">Reference proteome</keyword>
<dbReference type="InterPro" id="IPR050237">
    <property type="entry name" value="ATP-dep_AMP-bd_enzyme"/>
</dbReference>
<dbReference type="InterPro" id="IPR045851">
    <property type="entry name" value="AMP-bd_C_sf"/>
</dbReference>
<dbReference type="InterPro" id="IPR042099">
    <property type="entry name" value="ANL_N_sf"/>
</dbReference>
<comment type="caution">
    <text evidence="3">The sequence shown here is derived from an EMBL/GenBank/DDBJ whole genome shotgun (WGS) entry which is preliminary data.</text>
</comment>
<dbReference type="RefSeq" id="WP_367955182.1">
    <property type="nucleotide sequence ID" value="NZ_JBDPGJ010000004.1"/>
</dbReference>
<dbReference type="Pfam" id="PF13193">
    <property type="entry name" value="AMP-binding_C"/>
    <property type="match status" value="1"/>
</dbReference>
<proteinExistence type="predicted"/>
<accession>A0ABV3SKI9</accession>
<dbReference type="InterPro" id="IPR000873">
    <property type="entry name" value="AMP-dep_synth/lig_dom"/>
</dbReference>
<dbReference type="Gene3D" id="3.30.300.30">
    <property type="match status" value="1"/>
</dbReference>
<evidence type="ECO:0000259" key="1">
    <source>
        <dbReference type="Pfam" id="PF00501"/>
    </source>
</evidence>
<dbReference type="InterPro" id="IPR020845">
    <property type="entry name" value="AMP-binding_CS"/>
</dbReference>
<dbReference type="PANTHER" id="PTHR43767:SF1">
    <property type="entry name" value="NONRIBOSOMAL PEPTIDE SYNTHASE PES1 (EUROFUNG)-RELATED"/>
    <property type="match status" value="1"/>
</dbReference>
<feature type="domain" description="AMP-dependent synthetase/ligase" evidence="1">
    <location>
        <begin position="16"/>
        <end position="375"/>
    </location>
</feature>
<evidence type="ECO:0000313" key="3">
    <source>
        <dbReference type="EMBL" id="MEX0407298.1"/>
    </source>
</evidence>
<gene>
    <name evidence="3" type="ORF">ABGN05_16690</name>
</gene>
<sequence length="523" mass="57817">MSLLDQPPLIFPDVIAHNARSHGAKTAVVCGQDRLSWAAFNRRTNMVANALIRAGLRKGDKVCLFMFNSIPMFELLWGTVKAGGVIAPLNVMMAKDALPAMINNSEARFLFADATTYAQIDAIRSELPGIRPDGFHCAGHSDTSWGSYADFVEGQPETEPEIDIALSDSMSIIYSSGTTGVPKGIEHSHLARHMYSLGAGPAFGVDRYATVVCSTPLYTNGTWINMLPAVYFGGTVVLLSKFSGRDFIETVEREGGTHAFLVPTQMIVILAEQTGPGSMKTMRGILSGGAPLTTTTFNEMRERFPHIGIYEIYGITEGFIAVAEPRDWERGKRGSVGKPLFGADVQIIDHQGNVLERGQTGEIVGWSAGLMKGYYRDPRRTEDMIWRGPRNRTYLKSGDVGRLDEEGFIYVSGRVKDMIISGGINVFASDIEEVFMQHPEVKEVAAIGIPHDKWGETPLLLAIMHPGARITEEELAAWGNERLGKFQRVGRCEFRTEFPRATHDKVLKRALRDPYWEGRERSI</sequence>
<name>A0ABV3SKI9_9HYPH</name>
<organism evidence="3 4">
    <name type="scientific">Aquibium pacificus</name>
    <dbReference type="NCBI Taxonomy" id="3153579"/>
    <lineage>
        <taxon>Bacteria</taxon>
        <taxon>Pseudomonadati</taxon>
        <taxon>Pseudomonadota</taxon>
        <taxon>Alphaproteobacteria</taxon>
        <taxon>Hyphomicrobiales</taxon>
        <taxon>Phyllobacteriaceae</taxon>
        <taxon>Aquibium</taxon>
    </lineage>
</organism>
<dbReference type="InterPro" id="IPR025110">
    <property type="entry name" value="AMP-bd_C"/>
</dbReference>
<dbReference type="PANTHER" id="PTHR43767">
    <property type="entry name" value="LONG-CHAIN-FATTY-ACID--COA LIGASE"/>
    <property type="match status" value="1"/>
</dbReference>
<dbReference type="Gene3D" id="3.40.50.12780">
    <property type="entry name" value="N-terminal domain of ligase-like"/>
    <property type="match status" value="1"/>
</dbReference>
<reference evidence="3 4" key="1">
    <citation type="submission" date="2024-05" db="EMBL/GenBank/DDBJ databases">
        <authorList>
            <person name="Jiang F."/>
        </authorList>
    </citation>
    <scope>NUCLEOTIDE SEQUENCE [LARGE SCALE GENOMIC DNA]</scope>
    <source>
        <strain evidence="3 4">LZ166</strain>
    </source>
</reference>
<dbReference type="Proteomes" id="UP001556692">
    <property type="component" value="Unassembled WGS sequence"/>
</dbReference>
<dbReference type="PROSITE" id="PS00455">
    <property type="entry name" value="AMP_BINDING"/>
    <property type="match status" value="1"/>
</dbReference>
<dbReference type="EMBL" id="JBDPGJ010000004">
    <property type="protein sequence ID" value="MEX0407298.1"/>
    <property type="molecule type" value="Genomic_DNA"/>
</dbReference>
<dbReference type="SUPFAM" id="SSF56801">
    <property type="entry name" value="Acetyl-CoA synthetase-like"/>
    <property type="match status" value="1"/>
</dbReference>
<feature type="domain" description="AMP-binding enzyme C-terminal" evidence="2">
    <location>
        <begin position="431"/>
        <end position="504"/>
    </location>
</feature>
<evidence type="ECO:0000313" key="4">
    <source>
        <dbReference type="Proteomes" id="UP001556692"/>
    </source>
</evidence>